<proteinExistence type="predicted"/>
<gene>
    <name evidence="2" type="ORF">AVDCRST_MAG50-1738</name>
</gene>
<feature type="compositionally biased region" description="Basic and acidic residues" evidence="1">
    <location>
        <begin position="1"/>
        <end position="25"/>
    </location>
</feature>
<name>A0A6J4I421_9ACTN</name>
<dbReference type="AlphaFoldDB" id="A0A6J4I421"/>
<accession>A0A6J4I421</accession>
<feature type="compositionally biased region" description="Basic residues" evidence="1">
    <location>
        <begin position="33"/>
        <end position="46"/>
    </location>
</feature>
<evidence type="ECO:0000256" key="1">
    <source>
        <dbReference type="SAM" id="MobiDB-lite"/>
    </source>
</evidence>
<protein>
    <submittedName>
        <fullName evidence="2">Uncharacterized protein</fullName>
    </submittedName>
</protein>
<reference evidence="2" key="1">
    <citation type="submission" date="2020-02" db="EMBL/GenBank/DDBJ databases">
        <authorList>
            <person name="Meier V. D."/>
        </authorList>
    </citation>
    <scope>NUCLEOTIDE SEQUENCE</scope>
    <source>
        <strain evidence="2">AVDCRST_MAG50</strain>
    </source>
</reference>
<sequence length="276" mass="31719">DRRAPDAARSGEPEGPPRRGRDQRRVPPPVLARLRRRLQRGGHRARSLGERCRGHAHDRARPLRRAVPRLVHGGAPGQRRRRPRDRERAPARRPRPATVTDVMAGAALRHLRRARRHVHRCHVLGDPRHRVGHRRLRGDLAWSRRRPARPGGRCAGRARHGPVGAPVGDRSRRRRHRPVRRGVDRRDHGDRRGGARQRRARADRRGREPRHPLRRAVARGVLLPAVPRLRSRHQRGGRHPLRGERRPERSLRRLGPGLRGGLVDARRPLVPPPRPL</sequence>
<feature type="compositionally biased region" description="Basic residues" evidence="1">
    <location>
        <begin position="171"/>
        <end position="180"/>
    </location>
</feature>
<feature type="non-terminal residue" evidence="2">
    <location>
        <position position="276"/>
    </location>
</feature>
<organism evidence="2">
    <name type="scientific">uncultured Acidimicrobiales bacterium</name>
    <dbReference type="NCBI Taxonomy" id="310071"/>
    <lineage>
        <taxon>Bacteria</taxon>
        <taxon>Bacillati</taxon>
        <taxon>Actinomycetota</taxon>
        <taxon>Acidimicrobiia</taxon>
        <taxon>Acidimicrobiales</taxon>
        <taxon>environmental samples</taxon>
    </lineage>
</organism>
<feature type="non-terminal residue" evidence="2">
    <location>
        <position position="1"/>
    </location>
</feature>
<feature type="compositionally biased region" description="Basic and acidic residues" evidence="1">
    <location>
        <begin position="181"/>
        <end position="193"/>
    </location>
</feature>
<feature type="region of interest" description="Disordered" evidence="1">
    <location>
        <begin position="144"/>
        <end position="276"/>
    </location>
</feature>
<dbReference type="EMBL" id="CADCTF010000092">
    <property type="protein sequence ID" value="CAA9241665.1"/>
    <property type="molecule type" value="Genomic_DNA"/>
</dbReference>
<feature type="compositionally biased region" description="Basic and acidic residues" evidence="1">
    <location>
        <begin position="47"/>
        <end position="61"/>
    </location>
</feature>
<feature type="compositionally biased region" description="Basic and acidic residues" evidence="1">
    <location>
        <begin position="241"/>
        <end position="251"/>
    </location>
</feature>
<feature type="compositionally biased region" description="Basic residues" evidence="1">
    <location>
        <begin position="229"/>
        <end position="240"/>
    </location>
</feature>
<feature type="region of interest" description="Disordered" evidence="1">
    <location>
        <begin position="1"/>
        <end position="96"/>
    </location>
</feature>
<evidence type="ECO:0000313" key="2">
    <source>
        <dbReference type="EMBL" id="CAA9241665.1"/>
    </source>
</evidence>